<dbReference type="EMBL" id="BARW01016520">
    <property type="protein sequence ID" value="GAI92017.1"/>
    <property type="molecule type" value="Genomic_DNA"/>
</dbReference>
<protein>
    <submittedName>
        <fullName evidence="1">Uncharacterized protein</fullName>
    </submittedName>
</protein>
<dbReference type="AlphaFoldDB" id="X1SG96"/>
<comment type="caution">
    <text evidence="1">The sequence shown here is derived from an EMBL/GenBank/DDBJ whole genome shotgun (WGS) entry which is preliminary data.</text>
</comment>
<name>X1SG96_9ZZZZ</name>
<gene>
    <name evidence="1" type="ORF">S12H4_28752</name>
</gene>
<proteinExistence type="predicted"/>
<organism evidence="1">
    <name type="scientific">marine sediment metagenome</name>
    <dbReference type="NCBI Taxonomy" id="412755"/>
    <lineage>
        <taxon>unclassified sequences</taxon>
        <taxon>metagenomes</taxon>
        <taxon>ecological metagenomes</taxon>
    </lineage>
</organism>
<accession>X1SG96</accession>
<evidence type="ECO:0000313" key="1">
    <source>
        <dbReference type="EMBL" id="GAI92017.1"/>
    </source>
</evidence>
<reference evidence="1" key="1">
    <citation type="journal article" date="2014" name="Front. Microbiol.">
        <title>High frequency of phylogenetically diverse reductive dehalogenase-homologous genes in deep subseafloor sedimentary metagenomes.</title>
        <authorList>
            <person name="Kawai M."/>
            <person name="Futagami T."/>
            <person name="Toyoda A."/>
            <person name="Takaki Y."/>
            <person name="Nishi S."/>
            <person name="Hori S."/>
            <person name="Arai W."/>
            <person name="Tsubouchi T."/>
            <person name="Morono Y."/>
            <person name="Uchiyama I."/>
            <person name="Ito T."/>
            <person name="Fujiyama A."/>
            <person name="Inagaki F."/>
            <person name="Takami H."/>
        </authorList>
    </citation>
    <scope>NUCLEOTIDE SEQUENCE</scope>
    <source>
        <strain evidence="1">Expedition CK06-06</strain>
    </source>
</reference>
<sequence length="44" mass="5066">MVGDDVRARREPSARVCAAARTRERYKEATMLTTNQPGKFHEMK</sequence>